<organism evidence="4">
    <name type="scientific">bioreactor metagenome</name>
    <dbReference type="NCBI Taxonomy" id="1076179"/>
    <lineage>
        <taxon>unclassified sequences</taxon>
        <taxon>metagenomes</taxon>
        <taxon>ecological metagenomes</taxon>
    </lineage>
</organism>
<dbReference type="PANTHER" id="PTHR42953:SF3">
    <property type="entry name" value="HIGH-AFFINITY ZINC UPTAKE SYSTEM PROTEIN ZNUA"/>
    <property type="match status" value="1"/>
</dbReference>
<reference evidence="4" key="1">
    <citation type="submission" date="2019-08" db="EMBL/GenBank/DDBJ databases">
        <authorList>
            <person name="Kucharzyk K."/>
            <person name="Murdoch R.W."/>
            <person name="Higgins S."/>
            <person name="Loffler F."/>
        </authorList>
    </citation>
    <scope>NUCLEOTIDE SEQUENCE</scope>
</reference>
<dbReference type="SUPFAM" id="SSF53807">
    <property type="entry name" value="Helical backbone' metal receptor"/>
    <property type="match status" value="1"/>
</dbReference>
<keyword evidence="3" id="KW-0732">Signal</keyword>
<comment type="similarity">
    <text evidence="1">Belongs to the bacterial solute-binding protein 9 family.</text>
</comment>
<proteinExistence type="inferred from homology"/>
<evidence type="ECO:0000256" key="3">
    <source>
        <dbReference type="ARBA" id="ARBA00022729"/>
    </source>
</evidence>
<dbReference type="Gene3D" id="3.40.50.1980">
    <property type="entry name" value="Nitrogenase molybdenum iron protein domain"/>
    <property type="match status" value="1"/>
</dbReference>
<name>A0A645FPW9_9ZZZZ</name>
<sequence length="74" mass="7934">MAEIIDFAKAHDVGVIFFEELVSPKVAETVAKAIGAQTAVLSPIEGLSDEQRLAGDDYFAVMRQNLTALKAALQ</sequence>
<evidence type="ECO:0000313" key="4">
    <source>
        <dbReference type="EMBL" id="MPN16020.1"/>
    </source>
</evidence>
<protein>
    <submittedName>
        <fullName evidence="4">High-affinity zinc uptake system binding-protein ZnuA</fullName>
    </submittedName>
</protein>
<dbReference type="InterPro" id="IPR006127">
    <property type="entry name" value="ZnuA-like"/>
</dbReference>
<dbReference type="InterPro" id="IPR050492">
    <property type="entry name" value="Bact_metal-bind_prot9"/>
</dbReference>
<comment type="caution">
    <text evidence="4">The sequence shown here is derived from an EMBL/GenBank/DDBJ whole genome shotgun (WGS) entry which is preliminary data.</text>
</comment>
<evidence type="ECO:0000256" key="2">
    <source>
        <dbReference type="ARBA" id="ARBA00022448"/>
    </source>
</evidence>
<gene>
    <name evidence="4" type="primary">znuA_29</name>
    <name evidence="4" type="ORF">SDC9_163358</name>
</gene>
<accession>A0A645FPW9</accession>
<keyword evidence="2" id="KW-0813">Transport</keyword>
<dbReference type="GO" id="GO:0030001">
    <property type="term" value="P:metal ion transport"/>
    <property type="evidence" value="ECO:0007669"/>
    <property type="project" value="InterPro"/>
</dbReference>
<dbReference type="PANTHER" id="PTHR42953">
    <property type="entry name" value="HIGH-AFFINITY ZINC UPTAKE SYSTEM PROTEIN ZNUA-RELATED"/>
    <property type="match status" value="1"/>
</dbReference>
<dbReference type="Pfam" id="PF01297">
    <property type="entry name" value="ZnuA"/>
    <property type="match status" value="1"/>
</dbReference>
<dbReference type="AlphaFoldDB" id="A0A645FPW9"/>
<dbReference type="GO" id="GO:0046872">
    <property type="term" value="F:metal ion binding"/>
    <property type="evidence" value="ECO:0007669"/>
    <property type="project" value="InterPro"/>
</dbReference>
<dbReference type="EMBL" id="VSSQ01062919">
    <property type="protein sequence ID" value="MPN16020.1"/>
    <property type="molecule type" value="Genomic_DNA"/>
</dbReference>
<evidence type="ECO:0000256" key="1">
    <source>
        <dbReference type="ARBA" id="ARBA00011028"/>
    </source>
</evidence>